<keyword evidence="10" id="KW-1185">Reference proteome</keyword>
<evidence type="ECO:0000313" key="9">
    <source>
        <dbReference type="Proteomes" id="UP000585609"/>
    </source>
</evidence>
<gene>
    <name evidence="1" type="ORF">HKBW3S03_00325</name>
    <name evidence="2" type="ORF">HKBW3S09_00456</name>
    <name evidence="3" type="ORF">HKBW3S34_00585</name>
    <name evidence="4" type="ORF">HKBW3S44_00071</name>
    <name evidence="5" type="ORF">HKBW3S47_01170</name>
</gene>
<dbReference type="Proteomes" id="UP000574717">
    <property type="component" value="Unassembled WGS sequence"/>
</dbReference>
<proteinExistence type="predicted"/>
<protein>
    <submittedName>
        <fullName evidence="2">Uncharacterized protein</fullName>
    </submittedName>
</protein>
<evidence type="ECO:0000313" key="5">
    <source>
        <dbReference type="EMBL" id="GFP39472.1"/>
    </source>
</evidence>
<dbReference type="Proteomes" id="UP000585609">
    <property type="component" value="Unassembled WGS sequence"/>
</dbReference>
<name>A0A6V8NRG3_9ACTN</name>
<dbReference type="Proteomes" id="UP000569018">
    <property type="component" value="Unassembled WGS sequence"/>
</dbReference>
<evidence type="ECO:0000313" key="4">
    <source>
        <dbReference type="EMBL" id="GFP36388.1"/>
    </source>
</evidence>
<dbReference type="EMBL" id="BLRW01000039">
    <property type="protein sequence ID" value="GFP22989.1"/>
    <property type="molecule type" value="Genomic_DNA"/>
</dbReference>
<evidence type="ECO:0000313" key="2">
    <source>
        <dbReference type="EMBL" id="GFP22989.1"/>
    </source>
</evidence>
<dbReference type="Proteomes" id="UP000588083">
    <property type="component" value="Unassembled WGS sequence"/>
</dbReference>
<evidence type="ECO:0000313" key="3">
    <source>
        <dbReference type="EMBL" id="GFP29665.1"/>
    </source>
</evidence>
<dbReference type="AlphaFoldDB" id="A0A6V8NRG3"/>
<dbReference type="Proteomes" id="UP000561271">
    <property type="component" value="Unassembled WGS sequence"/>
</dbReference>
<sequence>MLTKLQLQAFSDRFRISLQTYQAFEEQVKEMQKRWVGDLERLLTSVPPYEEIRDVVLEKFKLLK</sequence>
<evidence type="ECO:0000313" key="10">
    <source>
        <dbReference type="Proteomes" id="UP000588083"/>
    </source>
</evidence>
<dbReference type="EMBL" id="BLRZ01000019">
    <property type="protein sequence ID" value="GFP29665.1"/>
    <property type="molecule type" value="Genomic_DNA"/>
</dbReference>
<evidence type="ECO:0000313" key="8">
    <source>
        <dbReference type="Proteomes" id="UP000574717"/>
    </source>
</evidence>
<dbReference type="RefSeq" id="WP_176230741.1">
    <property type="nucleotide sequence ID" value="NZ_BLRU01000015.1"/>
</dbReference>
<dbReference type="EMBL" id="BLRU01000015">
    <property type="protein sequence ID" value="GFP18820.1"/>
    <property type="molecule type" value="Genomic_DNA"/>
</dbReference>
<accession>A0A6V8NRG3</accession>
<dbReference type="EMBL" id="BLSC01000002">
    <property type="protein sequence ID" value="GFP36388.1"/>
    <property type="molecule type" value="Genomic_DNA"/>
</dbReference>
<evidence type="ECO:0000313" key="6">
    <source>
        <dbReference type="Proteomes" id="UP000561271"/>
    </source>
</evidence>
<reference evidence="6 7" key="1">
    <citation type="journal article" date="2020" name="Front. Microbiol.">
        <title>Single-cell genomics of novel Actinobacteria with the Wood-Ljungdahl pathway discovered in a serpentinizing system.</title>
        <authorList>
            <person name="Merino N."/>
            <person name="Kawai M."/>
            <person name="Boyd E.S."/>
            <person name="Colman D.R."/>
            <person name="McGlynn S.E."/>
            <person name="Nealson K.H."/>
            <person name="Kurokawa K."/>
            <person name="Hongoh Y."/>
        </authorList>
    </citation>
    <scope>NUCLEOTIDE SEQUENCE [LARGE SCALE GENOMIC DNA]</scope>
    <source>
        <strain evidence="1 8">S03</strain>
        <strain evidence="2 9">S09_30</strain>
        <strain evidence="3 10">S34</strain>
        <strain evidence="4 6">S44</strain>
        <strain evidence="5 7">S47</strain>
    </source>
</reference>
<organism evidence="2 9">
    <name type="scientific">Candidatus Hakubella thermalkaliphila</name>
    <dbReference type="NCBI Taxonomy" id="2754717"/>
    <lineage>
        <taxon>Bacteria</taxon>
        <taxon>Bacillati</taxon>
        <taxon>Actinomycetota</taxon>
        <taxon>Actinomycetota incertae sedis</taxon>
        <taxon>Candidatus Hakubellales</taxon>
        <taxon>Candidatus Hakubellaceae</taxon>
        <taxon>Candidatus Hakubella</taxon>
    </lineage>
</organism>
<dbReference type="EMBL" id="BLSD01000056">
    <property type="protein sequence ID" value="GFP39472.1"/>
    <property type="molecule type" value="Genomic_DNA"/>
</dbReference>
<comment type="caution">
    <text evidence="2">The sequence shown here is derived from an EMBL/GenBank/DDBJ whole genome shotgun (WGS) entry which is preliminary data.</text>
</comment>
<evidence type="ECO:0000313" key="1">
    <source>
        <dbReference type="EMBL" id="GFP18820.1"/>
    </source>
</evidence>
<evidence type="ECO:0000313" key="7">
    <source>
        <dbReference type="Proteomes" id="UP000569018"/>
    </source>
</evidence>